<evidence type="ECO:0000256" key="2">
    <source>
        <dbReference type="PROSITE-ProRule" id="PRU00285"/>
    </source>
</evidence>
<feature type="domain" description="SHSP" evidence="5">
    <location>
        <begin position="41"/>
        <end position="151"/>
    </location>
</feature>
<dbReference type="PANTHER" id="PTHR46733:SF4">
    <property type="entry name" value="HEAT SHOCK PROTEIN 21, CHLOROPLASTIC"/>
    <property type="match status" value="1"/>
</dbReference>
<proteinExistence type="inferred from homology"/>
<feature type="region of interest" description="Disordered" evidence="4">
    <location>
        <begin position="153"/>
        <end position="189"/>
    </location>
</feature>
<dbReference type="SUPFAM" id="SSF49764">
    <property type="entry name" value="HSP20-like chaperones"/>
    <property type="match status" value="1"/>
</dbReference>
<organism evidence="6 7">
    <name type="scientific">Mycobacterium gallinarum</name>
    <dbReference type="NCBI Taxonomy" id="39689"/>
    <lineage>
        <taxon>Bacteria</taxon>
        <taxon>Bacillati</taxon>
        <taxon>Actinomycetota</taxon>
        <taxon>Actinomycetes</taxon>
        <taxon>Mycobacteriales</taxon>
        <taxon>Mycobacteriaceae</taxon>
        <taxon>Mycobacterium</taxon>
    </lineage>
</organism>
<keyword evidence="1" id="KW-0346">Stress response</keyword>
<dbReference type="Pfam" id="PF00011">
    <property type="entry name" value="HSP20"/>
    <property type="match status" value="1"/>
</dbReference>
<dbReference type="KEGG" id="mgau:MGALJ_23240"/>
<dbReference type="Gene3D" id="2.60.40.790">
    <property type="match status" value="1"/>
</dbReference>
<evidence type="ECO:0000256" key="4">
    <source>
        <dbReference type="SAM" id="MobiDB-lite"/>
    </source>
</evidence>
<dbReference type="PANTHER" id="PTHR46733">
    <property type="entry name" value="26.5 KDA HEAT SHOCK PROTEIN, MITOCHONDRIAL"/>
    <property type="match status" value="1"/>
</dbReference>
<dbReference type="Proteomes" id="UP000465785">
    <property type="component" value="Chromosome"/>
</dbReference>
<evidence type="ECO:0000259" key="5">
    <source>
        <dbReference type="PROSITE" id="PS01031"/>
    </source>
</evidence>
<dbReference type="PROSITE" id="PS01031">
    <property type="entry name" value="SHSP"/>
    <property type="match status" value="1"/>
</dbReference>
<evidence type="ECO:0000313" key="6">
    <source>
        <dbReference type="EMBL" id="BBY92655.1"/>
    </source>
</evidence>
<keyword evidence="7" id="KW-1185">Reference proteome</keyword>
<evidence type="ECO:0000256" key="3">
    <source>
        <dbReference type="RuleBase" id="RU003616"/>
    </source>
</evidence>
<dbReference type="InterPro" id="IPR044587">
    <property type="entry name" value="HSP21-like"/>
</dbReference>
<dbReference type="InterPro" id="IPR002068">
    <property type="entry name" value="A-crystallin/Hsp20_dom"/>
</dbReference>
<accession>A0A9W4B2B6</accession>
<dbReference type="CDD" id="cd06464">
    <property type="entry name" value="ACD_sHsps-like"/>
    <property type="match status" value="1"/>
</dbReference>
<evidence type="ECO:0000313" key="7">
    <source>
        <dbReference type="Proteomes" id="UP000465785"/>
    </source>
</evidence>
<protein>
    <submittedName>
        <fullName evidence="6">Alpha-crystallin</fullName>
    </submittedName>
</protein>
<name>A0A9W4B2B6_9MYCO</name>
<evidence type="ECO:0000256" key="1">
    <source>
        <dbReference type="ARBA" id="ARBA00023016"/>
    </source>
</evidence>
<reference evidence="6 7" key="1">
    <citation type="journal article" date="2019" name="Emerg. Microbes Infect.">
        <title>Comprehensive subspecies identification of 175 nontuberculous mycobacteria species based on 7547 genomic profiles.</title>
        <authorList>
            <person name="Matsumoto Y."/>
            <person name="Kinjo T."/>
            <person name="Motooka D."/>
            <person name="Nabeya D."/>
            <person name="Jung N."/>
            <person name="Uechi K."/>
            <person name="Horii T."/>
            <person name="Iida T."/>
            <person name="Fujita J."/>
            <person name="Nakamura S."/>
        </authorList>
    </citation>
    <scope>NUCLEOTIDE SEQUENCE [LARGE SCALE GENOMIC DNA]</scope>
    <source>
        <strain evidence="6 7">JCM 6399</strain>
    </source>
</reference>
<dbReference type="GO" id="GO:0009408">
    <property type="term" value="P:response to heat"/>
    <property type="evidence" value="ECO:0007669"/>
    <property type="project" value="InterPro"/>
</dbReference>
<comment type="similarity">
    <text evidence="2 3">Belongs to the small heat shock protein (HSP20) family.</text>
</comment>
<dbReference type="InterPro" id="IPR008978">
    <property type="entry name" value="HSP20-like_chaperone"/>
</dbReference>
<dbReference type="EMBL" id="AP022601">
    <property type="protein sequence ID" value="BBY92655.1"/>
    <property type="molecule type" value="Genomic_DNA"/>
</dbReference>
<dbReference type="AlphaFoldDB" id="A0A9W4B2B6"/>
<sequence>MNKLAVQRQSRPVLLELSELFRPFPGFSTFSSLPSIAGLRPFFDNNLLRIEDETADGRYQVRVELPGVDPIEDIEVTVRDGALTIKAERTQSADTDGRSEFSYGSFARTIALPVGADEDDIHATYDRGILTVSVTLSDDAPIEKHVEVIETILVDEDDDDFDDDDDDDEHDEHAQAELPAGENQEQPAG</sequence>
<gene>
    <name evidence="6" type="primary">hspX</name>
    <name evidence="6" type="ORF">MGALJ_23240</name>
</gene>
<feature type="compositionally biased region" description="Acidic residues" evidence="4">
    <location>
        <begin position="153"/>
        <end position="170"/>
    </location>
</feature>